<dbReference type="EMBL" id="BKAU01000001">
    <property type="protein sequence ID" value="GEP95554.1"/>
    <property type="molecule type" value="Genomic_DNA"/>
</dbReference>
<dbReference type="OrthoDB" id="9256077at2"/>
<dbReference type="InterPro" id="IPR055871">
    <property type="entry name" value="DUF7448"/>
</dbReference>
<dbReference type="Proteomes" id="UP000321436">
    <property type="component" value="Unassembled WGS sequence"/>
</dbReference>
<comment type="caution">
    <text evidence="2">The sequence shown here is derived from an EMBL/GenBank/DDBJ whole genome shotgun (WGS) entry which is preliminary data.</text>
</comment>
<dbReference type="AlphaFoldDB" id="A0A512RIQ6"/>
<evidence type="ECO:0000259" key="1">
    <source>
        <dbReference type="Pfam" id="PF24240"/>
    </source>
</evidence>
<feature type="domain" description="DUF7448" evidence="1">
    <location>
        <begin position="7"/>
        <end position="119"/>
    </location>
</feature>
<keyword evidence="3" id="KW-1185">Reference proteome</keyword>
<name>A0A512RIQ6_9BACT</name>
<dbReference type="RefSeq" id="WP_146859898.1">
    <property type="nucleotide sequence ID" value="NZ_BKAU01000001.1"/>
</dbReference>
<dbReference type="Pfam" id="PF24240">
    <property type="entry name" value="DUF7448"/>
    <property type="match status" value="1"/>
</dbReference>
<sequence length="127" mass="14452">MKVNVINELIGKTPLQIDVREDSIVFHFEDSKYGFFPDECYLNDASIFVEDINGDVLDLIGHPILKAESTSSTERPKGSMPHDSYSHQEWTFYHIASIKGNVTIRWYGGSDEYSTSVSFIKIKDQSL</sequence>
<accession>A0A512RIQ6</accession>
<gene>
    <name evidence="2" type="ORF">CCY01nite_18140</name>
</gene>
<protein>
    <recommendedName>
        <fullName evidence="1">DUF7448 domain-containing protein</fullName>
    </recommendedName>
</protein>
<organism evidence="2 3">
    <name type="scientific">Chitinophaga cymbidii</name>
    <dbReference type="NCBI Taxonomy" id="1096750"/>
    <lineage>
        <taxon>Bacteria</taxon>
        <taxon>Pseudomonadati</taxon>
        <taxon>Bacteroidota</taxon>
        <taxon>Chitinophagia</taxon>
        <taxon>Chitinophagales</taxon>
        <taxon>Chitinophagaceae</taxon>
        <taxon>Chitinophaga</taxon>
    </lineage>
</organism>
<proteinExistence type="predicted"/>
<reference evidence="2 3" key="1">
    <citation type="submission" date="2019-07" db="EMBL/GenBank/DDBJ databases">
        <title>Whole genome shotgun sequence of Chitinophaga cymbidii NBRC 109752.</title>
        <authorList>
            <person name="Hosoyama A."/>
            <person name="Uohara A."/>
            <person name="Ohji S."/>
            <person name="Ichikawa N."/>
        </authorList>
    </citation>
    <scope>NUCLEOTIDE SEQUENCE [LARGE SCALE GENOMIC DNA]</scope>
    <source>
        <strain evidence="2 3">NBRC 109752</strain>
    </source>
</reference>
<evidence type="ECO:0000313" key="2">
    <source>
        <dbReference type="EMBL" id="GEP95554.1"/>
    </source>
</evidence>
<evidence type="ECO:0000313" key="3">
    <source>
        <dbReference type="Proteomes" id="UP000321436"/>
    </source>
</evidence>